<gene>
    <name evidence="2" type="ORF">CO666_05005</name>
</gene>
<dbReference type="PANTHER" id="PTHR42695:SF5">
    <property type="entry name" value="GLUTAMINE AMIDOTRANSFERASE YLR126C-RELATED"/>
    <property type="match status" value="1"/>
</dbReference>
<sequence>MSLSALFLLQTGSPPQSLRTTYGDLPEWFASALGRPADTIRIIRVFDGERLPPPDAGTAAIITGSWSMVTDREPWSEALGDWIREAMALDAPVFGVCYGHQLMADALGGQVDFHPGGREIGSQTISLLADAVEDPLLAGSPRSFTAQLTHLQTVIAPPPGARVLARSEHDAHQILRYGPNAISTQFHPEFTPEIMAGVIRSRIDALHQEGRDPEALLTSVQEAPFPGQLLRDFLASRTI</sequence>
<dbReference type="RefSeq" id="WP_097611009.1">
    <property type="nucleotide sequence ID" value="NZ_NWSV01000002.1"/>
</dbReference>
<keyword evidence="2" id="KW-0436">Ligase</keyword>
<dbReference type="Gene3D" id="3.40.50.880">
    <property type="match status" value="1"/>
</dbReference>
<dbReference type="InterPro" id="IPR017926">
    <property type="entry name" value="GATASE"/>
</dbReference>
<accession>A0A2A6JI73</accession>
<evidence type="ECO:0000313" key="3">
    <source>
        <dbReference type="Proteomes" id="UP000220768"/>
    </source>
</evidence>
<keyword evidence="3" id="KW-1185">Reference proteome</keyword>
<dbReference type="AlphaFoldDB" id="A0A2A6JI73"/>
<name>A0A2A6JI73_9HYPH</name>
<reference evidence="2 3" key="1">
    <citation type="submission" date="2017-09" db="EMBL/GenBank/DDBJ databases">
        <title>Comparative genomics of rhizobia isolated from Phaseolus vulgaris in China.</title>
        <authorList>
            <person name="Tong W."/>
        </authorList>
    </citation>
    <scope>NUCLEOTIDE SEQUENCE [LARGE SCALE GENOMIC DNA]</scope>
    <source>
        <strain evidence="2 3">C5</strain>
    </source>
</reference>
<feature type="domain" description="Glutamine amidotransferase" evidence="1">
    <location>
        <begin position="81"/>
        <end position="193"/>
    </location>
</feature>
<protein>
    <submittedName>
        <fullName evidence="2">GMP synthase</fullName>
        <ecNumber evidence="2">6.3.5.2</ecNumber>
    </submittedName>
</protein>
<dbReference type="SUPFAM" id="SSF52317">
    <property type="entry name" value="Class I glutamine amidotransferase-like"/>
    <property type="match status" value="1"/>
</dbReference>
<proteinExistence type="predicted"/>
<dbReference type="PROSITE" id="PS51273">
    <property type="entry name" value="GATASE_TYPE_1"/>
    <property type="match status" value="1"/>
</dbReference>
<dbReference type="GO" id="GO:0005829">
    <property type="term" value="C:cytosol"/>
    <property type="evidence" value="ECO:0007669"/>
    <property type="project" value="TreeGrafter"/>
</dbReference>
<dbReference type="CDD" id="cd01741">
    <property type="entry name" value="GATase1_1"/>
    <property type="match status" value="1"/>
</dbReference>
<dbReference type="Pfam" id="PF00117">
    <property type="entry name" value="GATase"/>
    <property type="match status" value="1"/>
</dbReference>
<evidence type="ECO:0000313" key="2">
    <source>
        <dbReference type="EMBL" id="PDT05951.1"/>
    </source>
</evidence>
<dbReference type="InterPro" id="IPR044992">
    <property type="entry name" value="ChyE-like"/>
</dbReference>
<dbReference type="EC" id="6.3.5.2" evidence="2"/>
<comment type="caution">
    <text evidence="2">The sequence shown here is derived from an EMBL/GenBank/DDBJ whole genome shotgun (WGS) entry which is preliminary data.</text>
</comment>
<evidence type="ECO:0000259" key="1">
    <source>
        <dbReference type="Pfam" id="PF00117"/>
    </source>
</evidence>
<dbReference type="EMBL" id="NWSV01000002">
    <property type="protein sequence ID" value="PDT05951.1"/>
    <property type="molecule type" value="Genomic_DNA"/>
</dbReference>
<dbReference type="Proteomes" id="UP000220768">
    <property type="component" value="Unassembled WGS sequence"/>
</dbReference>
<dbReference type="InterPro" id="IPR029062">
    <property type="entry name" value="Class_I_gatase-like"/>
</dbReference>
<organism evidence="2 3">
    <name type="scientific">Rhizobium chutanense</name>
    <dbReference type="NCBI Taxonomy" id="2035448"/>
    <lineage>
        <taxon>Bacteria</taxon>
        <taxon>Pseudomonadati</taxon>
        <taxon>Pseudomonadota</taxon>
        <taxon>Alphaproteobacteria</taxon>
        <taxon>Hyphomicrobiales</taxon>
        <taxon>Rhizobiaceae</taxon>
        <taxon>Rhizobium/Agrobacterium group</taxon>
        <taxon>Rhizobium</taxon>
    </lineage>
</organism>
<dbReference type="NCBIfam" id="NF006562">
    <property type="entry name" value="PRK09065.1"/>
    <property type="match status" value="1"/>
</dbReference>
<dbReference type="PANTHER" id="PTHR42695">
    <property type="entry name" value="GLUTAMINE AMIDOTRANSFERASE YLR126C-RELATED"/>
    <property type="match status" value="1"/>
</dbReference>
<dbReference type="GO" id="GO:0003922">
    <property type="term" value="F:GMP synthase (glutamine-hydrolyzing) activity"/>
    <property type="evidence" value="ECO:0007669"/>
    <property type="project" value="UniProtKB-EC"/>
</dbReference>